<dbReference type="RefSeq" id="WP_093025621.1">
    <property type="nucleotide sequence ID" value="NZ_FPBK01000010.1"/>
</dbReference>
<dbReference type="InterPro" id="IPR051906">
    <property type="entry name" value="TolC-like"/>
</dbReference>
<dbReference type="GO" id="GO:0009279">
    <property type="term" value="C:cell outer membrane"/>
    <property type="evidence" value="ECO:0007669"/>
    <property type="project" value="UniProtKB-SubCell"/>
</dbReference>
<organism evidence="10 11">
    <name type="scientific">Pustulibacterium marinum</name>
    <dbReference type="NCBI Taxonomy" id="1224947"/>
    <lineage>
        <taxon>Bacteria</taxon>
        <taxon>Pseudomonadati</taxon>
        <taxon>Bacteroidota</taxon>
        <taxon>Flavobacteriia</taxon>
        <taxon>Flavobacteriales</taxon>
        <taxon>Flavobacteriaceae</taxon>
        <taxon>Pustulibacterium</taxon>
    </lineage>
</organism>
<accession>A0A1I7HPY6</accession>
<dbReference type="STRING" id="1224947.SAMN05216480_110119"/>
<keyword evidence="3" id="KW-0813">Transport</keyword>
<dbReference type="Proteomes" id="UP000199138">
    <property type="component" value="Unassembled WGS sequence"/>
</dbReference>
<evidence type="ECO:0000256" key="9">
    <source>
        <dbReference type="SAM" id="SignalP"/>
    </source>
</evidence>
<keyword evidence="6" id="KW-0472">Membrane</keyword>
<name>A0A1I7HPY6_9FLAO</name>
<dbReference type="Pfam" id="PF02321">
    <property type="entry name" value="OEP"/>
    <property type="match status" value="2"/>
</dbReference>
<dbReference type="GO" id="GO:0015288">
    <property type="term" value="F:porin activity"/>
    <property type="evidence" value="ECO:0007669"/>
    <property type="project" value="TreeGrafter"/>
</dbReference>
<keyword evidence="5" id="KW-0812">Transmembrane</keyword>
<dbReference type="Gene3D" id="1.20.1600.10">
    <property type="entry name" value="Outer membrane efflux proteins (OEP)"/>
    <property type="match status" value="1"/>
</dbReference>
<keyword evidence="7" id="KW-0998">Cell outer membrane</keyword>
<feature type="chain" id="PRO_5011539254" evidence="9">
    <location>
        <begin position="21"/>
        <end position="439"/>
    </location>
</feature>
<dbReference type="EMBL" id="FPBK01000010">
    <property type="protein sequence ID" value="SFU62782.1"/>
    <property type="molecule type" value="Genomic_DNA"/>
</dbReference>
<gene>
    <name evidence="10" type="ORF">SAMN05216480_110119</name>
</gene>
<dbReference type="PANTHER" id="PTHR30026">
    <property type="entry name" value="OUTER MEMBRANE PROTEIN TOLC"/>
    <property type="match status" value="1"/>
</dbReference>
<dbReference type="OrthoDB" id="680214at2"/>
<sequence length="439" mass="48988">MKIRSLWLLVLIFGCQFIRAQQTKPLTLQEAVNIALENSDEAKIADSKVTTAASELSVIKNNQYPDASISGQYLYLTEPNINLKFSQGTSEEEAGTESGTAFPDVNQMGFVMGTVQMPLFSGFKLHNMVKAGESNYEAEVLNAKNDKEAIALRTITGYINLYKANRMVELIEENLKSAKQRVTDFTNMEENGLLARNDRLKAELQESNIQISLEEAKKNQYMINYQLVTLLKLPAGTVVEINDSTFGIAEENPATEITRYDLEAMAQQQKAAMNQIKVAQSAYYPTLFFSGGYVGANVKNALTISNAFNVGLGVSYNLSDIFKAKSDIRAAKSKAETLQYSIELANDQVKVAVENAKRNYQLALKKLELYTKSEEQANENYRIVKDKYDNGLVDTNDLLEADVQRLQSKIDLANAKADITKTYYELLNTEGQLTNNLNN</sequence>
<evidence type="ECO:0000256" key="5">
    <source>
        <dbReference type="ARBA" id="ARBA00022692"/>
    </source>
</evidence>
<comment type="subcellular location">
    <subcellularLocation>
        <location evidence="1">Cell outer membrane</location>
    </subcellularLocation>
</comment>
<keyword evidence="11" id="KW-1185">Reference proteome</keyword>
<evidence type="ECO:0000313" key="11">
    <source>
        <dbReference type="Proteomes" id="UP000199138"/>
    </source>
</evidence>
<reference evidence="10 11" key="1">
    <citation type="submission" date="2016-10" db="EMBL/GenBank/DDBJ databases">
        <authorList>
            <person name="de Groot N.N."/>
        </authorList>
    </citation>
    <scope>NUCLEOTIDE SEQUENCE [LARGE SCALE GENOMIC DNA]</scope>
    <source>
        <strain evidence="10 11">CGMCC 1.12333</strain>
    </source>
</reference>
<evidence type="ECO:0000256" key="6">
    <source>
        <dbReference type="ARBA" id="ARBA00023136"/>
    </source>
</evidence>
<evidence type="ECO:0000313" key="10">
    <source>
        <dbReference type="EMBL" id="SFU62782.1"/>
    </source>
</evidence>
<dbReference type="GO" id="GO:1990281">
    <property type="term" value="C:efflux pump complex"/>
    <property type="evidence" value="ECO:0007669"/>
    <property type="project" value="TreeGrafter"/>
</dbReference>
<dbReference type="PROSITE" id="PS51257">
    <property type="entry name" value="PROKAR_LIPOPROTEIN"/>
    <property type="match status" value="1"/>
</dbReference>
<dbReference type="SUPFAM" id="SSF56954">
    <property type="entry name" value="Outer membrane efflux proteins (OEP)"/>
    <property type="match status" value="1"/>
</dbReference>
<evidence type="ECO:0000256" key="3">
    <source>
        <dbReference type="ARBA" id="ARBA00022448"/>
    </source>
</evidence>
<feature type="coiled-coil region" evidence="8">
    <location>
        <begin position="346"/>
        <end position="416"/>
    </location>
</feature>
<comment type="similarity">
    <text evidence="2">Belongs to the outer membrane factor (OMF) (TC 1.B.17) family.</text>
</comment>
<evidence type="ECO:0000256" key="4">
    <source>
        <dbReference type="ARBA" id="ARBA00022452"/>
    </source>
</evidence>
<evidence type="ECO:0000256" key="2">
    <source>
        <dbReference type="ARBA" id="ARBA00007613"/>
    </source>
</evidence>
<evidence type="ECO:0000256" key="8">
    <source>
        <dbReference type="SAM" id="Coils"/>
    </source>
</evidence>
<keyword evidence="9" id="KW-0732">Signal</keyword>
<dbReference type="InterPro" id="IPR003423">
    <property type="entry name" value="OMP_efflux"/>
</dbReference>
<protein>
    <submittedName>
        <fullName evidence="10">Outer membrane protein TolC</fullName>
    </submittedName>
</protein>
<dbReference type="AlphaFoldDB" id="A0A1I7HPY6"/>
<keyword evidence="8" id="KW-0175">Coiled coil</keyword>
<dbReference type="PANTHER" id="PTHR30026:SF20">
    <property type="entry name" value="OUTER MEMBRANE PROTEIN TOLC"/>
    <property type="match status" value="1"/>
</dbReference>
<proteinExistence type="inferred from homology"/>
<keyword evidence="4" id="KW-1134">Transmembrane beta strand</keyword>
<dbReference type="GO" id="GO:0015562">
    <property type="term" value="F:efflux transmembrane transporter activity"/>
    <property type="evidence" value="ECO:0007669"/>
    <property type="project" value="InterPro"/>
</dbReference>
<evidence type="ECO:0000256" key="7">
    <source>
        <dbReference type="ARBA" id="ARBA00023237"/>
    </source>
</evidence>
<evidence type="ECO:0000256" key="1">
    <source>
        <dbReference type="ARBA" id="ARBA00004442"/>
    </source>
</evidence>
<feature type="signal peptide" evidence="9">
    <location>
        <begin position="1"/>
        <end position="20"/>
    </location>
</feature>
<feature type="coiled-coil region" evidence="8">
    <location>
        <begin position="161"/>
        <end position="217"/>
    </location>
</feature>